<sequence>MLNSRIDQVYLATGATDLRKSIDGLAILVTESFNLDPFSRNLFVFCNRKRDKIKILEWDTNGFWLYYKRLEKGTFKWPNVSDSKTLLVSEREFRWLLDGLSINQKEALSTVKERIII</sequence>
<dbReference type="Pfam" id="PF05717">
    <property type="entry name" value="TnpB_IS66"/>
    <property type="match status" value="1"/>
</dbReference>
<dbReference type="RefSeq" id="WP_226809006.1">
    <property type="nucleotide sequence ID" value="NZ_JAJBNW010000138.1"/>
</dbReference>
<dbReference type="AlphaFoldDB" id="A0A9Q4AE74"/>
<reference evidence="1" key="1">
    <citation type="submission" date="2022-01" db="EMBL/GenBank/DDBJ databases">
        <title>Collection of gut derived symbiotic bacterial strains cultured from healthy donors.</title>
        <authorList>
            <person name="Lin H."/>
            <person name="Kohout C."/>
            <person name="Waligurski E."/>
            <person name="Pamer E.G."/>
        </authorList>
    </citation>
    <scope>NUCLEOTIDE SEQUENCE</scope>
    <source>
        <strain evidence="1">MSK.14.39</strain>
    </source>
</reference>
<evidence type="ECO:0000313" key="1">
    <source>
        <dbReference type="EMBL" id="MCG4566097.1"/>
    </source>
</evidence>
<dbReference type="InterPro" id="IPR008878">
    <property type="entry name" value="Transposase_IS66_Orf2"/>
</dbReference>
<keyword evidence="2" id="KW-1185">Reference proteome</keyword>
<dbReference type="NCBIfam" id="NF033819">
    <property type="entry name" value="IS66_TnpB"/>
    <property type="match status" value="1"/>
</dbReference>
<protein>
    <submittedName>
        <fullName evidence="1">IS66 family insertion sequence element accessory protein TnpB</fullName>
    </submittedName>
</protein>
<evidence type="ECO:0000313" key="2">
    <source>
        <dbReference type="Proteomes" id="UP001108123"/>
    </source>
</evidence>
<gene>
    <name evidence="1" type="primary">tnpB</name>
    <name evidence="1" type="ORF">L0P62_11720</name>
</gene>
<dbReference type="PANTHER" id="PTHR36455">
    <property type="match status" value="1"/>
</dbReference>
<dbReference type="Proteomes" id="UP001108123">
    <property type="component" value="Unassembled WGS sequence"/>
</dbReference>
<proteinExistence type="predicted"/>
<dbReference type="EMBL" id="JAKNID010000103">
    <property type="protein sequence ID" value="MCG4566097.1"/>
    <property type="molecule type" value="Genomic_DNA"/>
</dbReference>
<dbReference type="PANTHER" id="PTHR36455:SF1">
    <property type="entry name" value="BLR8292 PROTEIN"/>
    <property type="match status" value="1"/>
</dbReference>
<accession>A0A9Q4AE74</accession>
<comment type="caution">
    <text evidence="1">The sequence shown here is derived from an EMBL/GenBank/DDBJ whole genome shotgun (WGS) entry which is preliminary data.</text>
</comment>
<organism evidence="1 2">
    <name type="scientific">Anaerosalibacter bizertensis</name>
    <dbReference type="NCBI Taxonomy" id="932217"/>
    <lineage>
        <taxon>Bacteria</taxon>
        <taxon>Bacillati</taxon>
        <taxon>Bacillota</taxon>
        <taxon>Tissierellia</taxon>
        <taxon>Tissierellales</taxon>
        <taxon>Sporanaerobacteraceae</taxon>
        <taxon>Anaerosalibacter</taxon>
    </lineage>
</organism>
<name>A0A9Q4AE74_9FIRM</name>